<reference evidence="1" key="2">
    <citation type="submission" date="2023-03" db="EMBL/GenBank/DDBJ databases">
        <authorList>
            <person name="Inwood S.N."/>
            <person name="Skelly J.G."/>
            <person name="Guhlin J."/>
            <person name="Harrop T.W.R."/>
            <person name="Goldson S.G."/>
            <person name="Dearden P.K."/>
        </authorList>
    </citation>
    <scope>NUCLEOTIDE SEQUENCE</scope>
    <source>
        <strain evidence="1">Irish</strain>
        <tissue evidence="1">Whole body</tissue>
    </source>
</reference>
<organism evidence="1 2">
    <name type="scientific">Microctonus aethiopoides</name>
    <dbReference type="NCBI Taxonomy" id="144406"/>
    <lineage>
        <taxon>Eukaryota</taxon>
        <taxon>Metazoa</taxon>
        <taxon>Ecdysozoa</taxon>
        <taxon>Arthropoda</taxon>
        <taxon>Hexapoda</taxon>
        <taxon>Insecta</taxon>
        <taxon>Pterygota</taxon>
        <taxon>Neoptera</taxon>
        <taxon>Endopterygota</taxon>
        <taxon>Hymenoptera</taxon>
        <taxon>Apocrita</taxon>
        <taxon>Ichneumonoidea</taxon>
        <taxon>Braconidae</taxon>
        <taxon>Euphorinae</taxon>
        <taxon>Microctonus</taxon>
    </lineage>
</organism>
<sequence>NELDRDIVVEETRRAVNSCRITSAPGIDKVEYIMIKRLSDEYMGIITDIFNGCVKTGIFPEQWKEYQVIFIDKPAQSANIKEKATKANAMLRYVNGIKKGMEVNTALMLYKSLVRSTIDYGAFIYYPGDEKNSIKIERAQYRGLRTAMGYRNSTPNNVILGETKIMK</sequence>
<gene>
    <name evidence="1" type="ORF">PV328_012387</name>
</gene>
<comment type="caution">
    <text evidence="1">The sequence shown here is derived from an EMBL/GenBank/DDBJ whole genome shotgun (WGS) entry which is preliminary data.</text>
</comment>
<protein>
    <submittedName>
        <fullName evidence="1">Uncharacterized protein</fullName>
    </submittedName>
</protein>
<dbReference type="AlphaFoldDB" id="A0AA39C2A0"/>
<evidence type="ECO:0000313" key="1">
    <source>
        <dbReference type="EMBL" id="KAK0156727.1"/>
    </source>
</evidence>
<dbReference type="Proteomes" id="UP001168990">
    <property type="component" value="Unassembled WGS sequence"/>
</dbReference>
<name>A0AA39C2A0_9HYME</name>
<proteinExistence type="predicted"/>
<feature type="non-terminal residue" evidence="1">
    <location>
        <position position="1"/>
    </location>
</feature>
<evidence type="ECO:0000313" key="2">
    <source>
        <dbReference type="Proteomes" id="UP001168990"/>
    </source>
</evidence>
<keyword evidence="2" id="KW-1185">Reference proteome</keyword>
<dbReference type="EMBL" id="JAQQBS010002551">
    <property type="protein sequence ID" value="KAK0156727.1"/>
    <property type="molecule type" value="Genomic_DNA"/>
</dbReference>
<feature type="non-terminal residue" evidence="1">
    <location>
        <position position="167"/>
    </location>
</feature>
<reference evidence="1" key="1">
    <citation type="journal article" date="2023" name="bioRxiv">
        <title>Scaffold-level genome assemblies of two parasitoid biocontrol wasps reveal the parthenogenesis mechanism and an associated novel virus.</title>
        <authorList>
            <person name="Inwood S."/>
            <person name="Skelly J."/>
            <person name="Guhlin J."/>
            <person name="Harrop T."/>
            <person name="Goldson S."/>
            <person name="Dearden P."/>
        </authorList>
    </citation>
    <scope>NUCLEOTIDE SEQUENCE</scope>
    <source>
        <strain evidence="1">Irish</strain>
        <tissue evidence="1">Whole body</tissue>
    </source>
</reference>
<accession>A0AA39C2A0</accession>